<dbReference type="PROSITE" id="PS50943">
    <property type="entry name" value="HTH_CROC1"/>
    <property type="match status" value="1"/>
</dbReference>
<proteinExistence type="predicted"/>
<dbReference type="OrthoDB" id="272123at2"/>
<comment type="caution">
    <text evidence="2">The sequence shown here is derived from an EMBL/GenBank/DDBJ whole genome shotgun (WGS) entry which is preliminary data.</text>
</comment>
<evidence type="ECO:0000259" key="1">
    <source>
        <dbReference type="PROSITE" id="PS50943"/>
    </source>
</evidence>
<dbReference type="AlphaFoldDB" id="A0A225EEQ3"/>
<dbReference type="Pfam" id="PF01381">
    <property type="entry name" value="HTH_3"/>
    <property type="match status" value="1"/>
</dbReference>
<dbReference type="SMART" id="SM00530">
    <property type="entry name" value="HTH_XRE"/>
    <property type="match status" value="1"/>
</dbReference>
<dbReference type="EMBL" id="NIDE01000001">
    <property type="protein sequence ID" value="OWK46835.1"/>
    <property type="molecule type" value="Genomic_DNA"/>
</dbReference>
<dbReference type="RefSeq" id="WP_088252013.1">
    <property type="nucleotide sequence ID" value="NZ_NIDE01000001.1"/>
</dbReference>
<dbReference type="GO" id="GO:0003677">
    <property type="term" value="F:DNA binding"/>
    <property type="evidence" value="ECO:0007669"/>
    <property type="project" value="InterPro"/>
</dbReference>
<name>A0A225EEQ3_9BACT</name>
<dbReference type="CDD" id="cd00093">
    <property type="entry name" value="HTH_XRE"/>
    <property type="match status" value="1"/>
</dbReference>
<keyword evidence="3" id="KW-1185">Reference proteome</keyword>
<accession>A0A225EEQ3</accession>
<feature type="domain" description="HTH cro/C1-type" evidence="1">
    <location>
        <begin position="21"/>
        <end position="77"/>
    </location>
</feature>
<gene>
    <name evidence="2" type="ORF">FRUB_00534</name>
</gene>
<dbReference type="InterPro" id="IPR001387">
    <property type="entry name" value="Cro/C1-type_HTH"/>
</dbReference>
<dbReference type="InterPro" id="IPR010982">
    <property type="entry name" value="Lambda_DNA-bd_dom_sf"/>
</dbReference>
<organism evidence="2 3">
    <name type="scientific">Fimbriiglobus ruber</name>
    <dbReference type="NCBI Taxonomy" id="1908690"/>
    <lineage>
        <taxon>Bacteria</taxon>
        <taxon>Pseudomonadati</taxon>
        <taxon>Planctomycetota</taxon>
        <taxon>Planctomycetia</taxon>
        <taxon>Gemmatales</taxon>
        <taxon>Gemmataceae</taxon>
        <taxon>Fimbriiglobus</taxon>
    </lineage>
</organism>
<protein>
    <recommendedName>
        <fullName evidence="1">HTH cro/C1-type domain-containing protein</fullName>
    </recommendedName>
</protein>
<reference evidence="3" key="1">
    <citation type="submission" date="2017-06" db="EMBL/GenBank/DDBJ databases">
        <title>Genome analysis of Fimbriiglobus ruber SP5, the first member of the order Planctomycetales with confirmed chitinolytic capability.</title>
        <authorList>
            <person name="Ravin N.V."/>
            <person name="Rakitin A.L."/>
            <person name="Ivanova A.A."/>
            <person name="Beletsky A.V."/>
            <person name="Kulichevskaya I.S."/>
            <person name="Mardanov A.V."/>
            <person name="Dedysh S.N."/>
        </authorList>
    </citation>
    <scope>NUCLEOTIDE SEQUENCE [LARGE SCALE GENOMIC DNA]</scope>
    <source>
        <strain evidence="3">SP5</strain>
    </source>
</reference>
<sequence length="199" mass="22460">MTTGVPGGTGPGADGDLAHKIAKLVEEKGWNQEDFARATKLNRHTVRQILHGGPKRQLRNATVGQCAKAFDLTVNELRTLPLERLLLRIHGKVPVDEEALKTLYAQAALPELRSWLERHQDRAIELRTDEIHELLALQEPGGELERLGVEHVVETIERRRRLLCQVRAIAGSEYMDSLEQIVTLMFEKVNNRAREAARV</sequence>
<dbReference type="SUPFAM" id="SSF47413">
    <property type="entry name" value="lambda repressor-like DNA-binding domains"/>
    <property type="match status" value="1"/>
</dbReference>
<evidence type="ECO:0000313" key="3">
    <source>
        <dbReference type="Proteomes" id="UP000214646"/>
    </source>
</evidence>
<dbReference type="Proteomes" id="UP000214646">
    <property type="component" value="Unassembled WGS sequence"/>
</dbReference>
<dbReference type="Gene3D" id="1.10.260.40">
    <property type="entry name" value="lambda repressor-like DNA-binding domains"/>
    <property type="match status" value="1"/>
</dbReference>
<evidence type="ECO:0000313" key="2">
    <source>
        <dbReference type="EMBL" id="OWK46835.1"/>
    </source>
</evidence>